<proteinExistence type="predicted"/>
<keyword evidence="2" id="KW-1185">Reference proteome</keyword>
<gene>
    <name evidence="1" type="ORF">BD410DRAFT_368303</name>
</gene>
<dbReference type="Proteomes" id="UP000294933">
    <property type="component" value="Unassembled WGS sequence"/>
</dbReference>
<dbReference type="EMBL" id="ML170187">
    <property type="protein sequence ID" value="TDL20594.1"/>
    <property type="molecule type" value="Genomic_DNA"/>
</dbReference>
<accession>A0A4Y7PYX5</accession>
<evidence type="ECO:0000313" key="2">
    <source>
        <dbReference type="Proteomes" id="UP000294933"/>
    </source>
</evidence>
<evidence type="ECO:0000313" key="1">
    <source>
        <dbReference type="EMBL" id="TDL20594.1"/>
    </source>
</evidence>
<dbReference type="AlphaFoldDB" id="A0A4Y7PYX5"/>
<protein>
    <submittedName>
        <fullName evidence="1">Uncharacterized protein</fullName>
    </submittedName>
</protein>
<reference evidence="1 2" key="1">
    <citation type="submission" date="2018-06" db="EMBL/GenBank/DDBJ databases">
        <title>A transcriptomic atlas of mushroom development highlights an independent origin of complex multicellularity.</title>
        <authorList>
            <consortium name="DOE Joint Genome Institute"/>
            <person name="Krizsan K."/>
            <person name="Almasi E."/>
            <person name="Merenyi Z."/>
            <person name="Sahu N."/>
            <person name="Viragh M."/>
            <person name="Koszo T."/>
            <person name="Mondo S."/>
            <person name="Kiss B."/>
            <person name="Balint B."/>
            <person name="Kues U."/>
            <person name="Barry K."/>
            <person name="Hegedus J.C."/>
            <person name="Henrissat B."/>
            <person name="Johnson J."/>
            <person name="Lipzen A."/>
            <person name="Ohm R."/>
            <person name="Nagy I."/>
            <person name="Pangilinan J."/>
            <person name="Yan J."/>
            <person name="Xiong Y."/>
            <person name="Grigoriev I.V."/>
            <person name="Hibbett D.S."/>
            <person name="Nagy L.G."/>
        </authorList>
    </citation>
    <scope>NUCLEOTIDE SEQUENCE [LARGE SCALE GENOMIC DNA]</scope>
    <source>
        <strain evidence="1 2">SZMC22713</strain>
    </source>
</reference>
<dbReference type="VEuPathDB" id="FungiDB:BD410DRAFT_368303"/>
<name>A0A4Y7PYX5_9AGAM</name>
<organism evidence="1 2">
    <name type="scientific">Rickenella mellea</name>
    <dbReference type="NCBI Taxonomy" id="50990"/>
    <lineage>
        <taxon>Eukaryota</taxon>
        <taxon>Fungi</taxon>
        <taxon>Dikarya</taxon>
        <taxon>Basidiomycota</taxon>
        <taxon>Agaricomycotina</taxon>
        <taxon>Agaricomycetes</taxon>
        <taxon>Hymenochaetales</taxon>
        <taxon>Rickenellaceae</taxon>
        <taxon>Rickenella</taxon>
    </lineage>
</organism>
<sequence length="71" mass="7964">MVREYVLEAVNPDCIRVPTEKVAHSFPLTTNKHPSPHNTRTSLSRCTCYSRSLGVSQKIIYLCEPFSALAV</sequence>